<keyword evidence="1" id="KW-0808">Transferase</keyword>
<sequence length="960" mass="107783">MRIWIDGQCLQTPSRTRGIGRYVTNFIRSLAQFPNAELTISFNAEMPYQAISARSVVEKWIDPRNIHIWSGVAKGGEVPFGYTDQRKLSELAISWHVESLQPDVALSASPFEGTWNCAVPLLPNTLFSRPIVSIFYDAIPHHFPDRYLNSKDELRAYNRRFSAYNRFTHNLCISEFSCNDAKRLFPNVPATNISTGVDPDLLNHLLGTANEKQFSRFDPFVLYVGALDWRKNVPLVIDAFALLPDKIQSQTKFVMVGEQPSELLGPLVEQWKANALPDGNLVALEHVDDSKLFELYRAARVLVQPSLMEGFGLTAVEAMLTGTPVLGSRGSALSEVIGDDDYQFDPSNAHDLANKIERFLTDEPSAQRASRQNLVRAKEFSWERTAGRALDTLLKIDVNPVPLSQDLQSSRDMYGEAASKFALEPIEIAKAFANSEVRKFTEERLFIDASSTLLHDHATGIQRVVKEICSSLSNRPNEIGDRNFIMFSDSKMTWQQAQSSEITKKISKRDALGSSNIYFRPSDHVLMLDSSWDLHETHLASLISLRLLGCDVATCLYDTIPLKHPAMCDKNMPPVFTEWLKSALLWSTGFVCISRAVADELFGILEAIEFPRRMKVGYWHLGANFSNGVKISASARRPAQNRSYLMVGTMEPRKGHTVAIDAFEKLWRDGGDEELVIVGKPGWNTKELSNRITNHAEYGRRLHWHRNVNDEKLAELYSNADALLATSFAEGFGLPIVEARHFGKPIVTSDIPVFREVTEGAACRFFEVGSADALANVLVEIRQGFGGNGHSSPSDWINWDQSAAQLRNVVMGDNWYKIYEPRNSNPFVALNDLGHISMSKPVSIDEREYQMEFVSGPTLDEVRGQLLLTVKVENQSQVVWSSRGPMALYVGCRLLNEQGVNLQKDNSLARIPFVHIPGDKLYIAVEVPTEWRERGATHVEVGIVQESVGWWDNTLHIPLT</sequence>
<protein>
    <recommendedName>
        <fullName evidence="2">Glycosyl transferase family 1 domain-containing protein</fullName>
    </recommendedName>
</protein>
<keyword evidence="4" id="KW-1185">Reference proteome</keyword>
<dbReference type="AlphaFoldDB" id="A0A2P7BBA0"/>
<evidence type="ECO:0000259" key="2">
    <source>
        <dbReference type="Pfam" id="PF00534"/>
    </source>
</evidence>
<gene>
    <name evidence="3" type="ORF">CU102_23105</name>
</gene>
<dbReference type="OrthoDB" id="9790710at2"/>
<dbReference type="PANTHER" id="PTHR46401">
    <property type="entry name" value="GLYCOSYLTRANSFERASE WBBK-RELATED"/>
    <property type="match status" value="1"/>
</dbReference>
<dbReference type="RefSeq" id="WP_106713449.1">
    <property type="nucleotide sequence ID" value="NZ_PGGO01000023.1"/>
</dbReference>
<accession>A0A2P7BBA0</accession>
<dbReference type="SUPFAM" id="SSF53756">
    <property type="entry name" value="UDP-Glycosyltransferase/glycogen phosphorylase"/>
    <property type="match status" value="2"/>
</dbReference>
<dbReference type="GO" id="GO:0016757">
    <property type="term" value="F:glycosyltransferase activity"/>
    <property type="evidence" value="ECO:0007669"/>
    <property type="project" value="InterPro"/>
</dbReference>
<feature type="domain" description="Glycosyl transferase family 1" evidence="2">
    <location>
        <begin position="635"/>
        <end position="777"/>
    </location>
</feature>
<dbReference type="Pfam" id="PF00534">
    <property type="entry name" value="Glycos_transf_1"/>
    <property type="match status" value="2"/>
</dbReference>
<proteinExistence type="predicted"/>
<dbReference type="CDD" id="cd03809">
    <property type="entry name" value="GT4_MtfB-like"/>
    <property type="match status" value="2"/>
</dbReference>
<evidence type="ECO:0000256" key="1">
    <source>
        <dbReference type="ARBA" id="ARBA00022679"/>
    </source>
</evidence>
<dbReference type="Gene3D" id="3.40.50.2000">
    <property type="entry name" value="Glycogen Phosphorylase B"/>
    <property type="match status" value="3"/>
</dbReference>
<evidence type="ECO:0000313" key="3">
    <source>
        <dbReference type="EMBL" id="PSH63751.1"/>
    </source>
</evidence>
<name>A0A2P7BBA0_9HYPH</name>
<evidence type="ECO:0000313" key="4">
    <source>
        <dbReference type="Proteomes" id="UP000241444"/>
    </source>
</evidence>
<organism evidence="3 4">
    <name type="scientific">Phyllobacterium brassicacearum</name>
    <dbReference type="NCBI Taxonomy" id="314235"/>
    <lineage>
        <taxon>Bacteria</taxon>
        <taxon>Pseudomonadati</taxon>
        <taxon>Pseudomonadota</taxon>
        <taxon>Alphaproteobacteria</taxon>
        <taxon>Hyphomicrobiales</taxon>
        <taxon>Phyllobacteriaceae</taxon>
        <taxon>Phyllobacterium</taxon>
    </lineage>
</organism>
<dbReference type="Proteomes" id="UP000241444">
    <property type="component" value="Unassembled WGS sequence"/>
</dbReference>
<dbReference type="InterPro" id="IPR001296">
    <property type="entry name" value="Glyco_trans_1"/>
</dbReference>
<feature type="domain" description="Glycosyl transferase family 1" evidence="2">
    <location>
        <begin position="218"/>
        <end position="371"/>
    </location>
</feature>
<comment type="caution">
    <text evidence="3">The sequence shown here is derived from an EMBL/GenBank/DDBJ whole genome shotgun (WGS) entry which is preliminary data.</text>
</comment>
<dbReference type="PANTHER" id="PTHR46401:SF2">
    <property type="entry name" value="GLYCOSYLTRANSFERASE WBBK-RELATED"/>
    <property type="match status" value="1"/>
</dbReference>
<reference evidence="4" key="1">
    <citation type="submission" date="2017-11" db="EMBL/GenBank/DDBJ databases">
        <authorList>
            <person name="Kuznetsova I."/>
            <person name="Sazanova A."/>
            <person name="Chirak E."/>
            <person name="Safronova V."/>
            <person name="Willems A."/>
        </authorList>
    </citation>
    <scope>NUCLEOTIDE SEQUENCE [LARGE SCALE GENOMIC DNA]</scope>
    <source>
        <strain evidence="4">STM 196</strain>
    </source>
</reference>
<dbReference type="EMBL" id="PGGO01000023">
    <property type="protein sequence ID" value="PSH63751.1"/>
    <property type="molecule type" value="Genomic_DNA"/>
</dbReference>